<evidence type="ECO:0000313" key="3">
    <source>
        <dbReference type="Proteomes" id="UP000233040"/>
    </source>
</evidence>
<feature type="compositionally biased region" description="Low complexity" evidence="1">
    <location>
        <begin position="155"/>
        <end position="165"/>
    </location>
</feature>
<feature type="compositionally biased region" description="Low complexity" evidence="1">
    <location>
        <begin position="368"/>
        <end position="379"/>
    </location>
</feature>
<dbReference type="GeneTree" id="ENSGT00390000002259"/>
<keyword evidence="3" id="KW-1185">Reference proteome</keyword>
<name>A0A2K5RL29_CEBIM</name>
<dbReference type="Pfam" id="PF15774">
    <property type="entry name" value="DUF4702"/>
    <property type="match status" value="1"/>
</dbReference>
<feature type="compositionally biased region" description="Polar residues" evidence="1">
    <location>
        <begin position="345"/>
        <end position="367"/>
    </location>
</feature>
<organism evidence="2 3">
    <name type="scientific">Cebus imitator</name>
    <name type="common">Panamanian white-faced capuchin</name>
    <name type="synonym">Cebus capucinus imitator</name>
    <dbReference type="NCBI Taxonomy" id="2715852"/>
    <lineage>
        <taxon>Eukaryota</taxon>
        <taxon>Metazoa</taxon>
        <taxon>Chordata</taxon>
        <taxon>Craniata</taxon>
        <taxon>Vertebrata</taxon>
        <taxon>Euteleostomi</taxon>
        <taxon>Mammalia</taxon>
        <taxon>Eutheria</taxon>
        <taxon>Euarchontoglires</taxon>
        <taxon>Primates</taxon>
        <taxon>Haplorrhini</taxon>
        <taxon>Platyrrhini</taxon>
        <taxon>Cebidae</taxon>
        <taxon>Cebinae</taxon>
        <taxon>Cebus</taxon>
    </lineage>
</organism>
<feature type="compositionally biased region" description="Basic and acidic residues" evidence="1">
    <location>
        <begin position="423"/>
        <end position="432"/>
    </location>
</feature>
<dbReference type="AlphaFoldDB" id="A0A2K5RL29"/>
<evidence type="ECO:0000313" key="2">
    <source>
        <dbReference type="Ensembl" id="ENSCCAP00000028842.1"/>
    </source>
</evidence>
<dbReference type="PANTHER" id="PTHR36861:SF1">
    <property type="entry name" value="COILED-COIL DOMAIN-CONTAINING PROTEIN 116"/>
    <property type="match status" value="1"/>
</dbReference>
<feature type="region of interest" description="Disordered" evidence="1">
    <location>
        <begin position="121"/>
        <end position="165"/>
    </location>
</feature>
<dbReference type="PANTHER" id="PTHR36861">
    <property type="entry name" value="COILED-COIL DOMAIN-CONTAINING PROTEIN 116"/>
    <property type="match status" value="1"/>
</dbReference>
<proteinExistence type="predicted"/>
<dbReference type="InterPro" id="IPR031532">
    <property type="entry name" value="DUF4702"/>
</dbReference>
<dbReference type="Proteomes" id="UP000233040">
    <property type="component" value="Unassembled WGS sequence"/>
</dbReference>
<protein>
    <recommendedName>
        <fullName evidence="4">Coiled-coil domain containing 116</fullName>
    </recommendedName>
</protein>
<dbReference type="OMA" id="QTGSHWT"/>
<dbReference type="GO" id="GO:0005813">
    <property type="term" value="C:centrosome"/>
    <property type="evidence" value="ECO:0007669"/>
    <property type="project" value="TreeGrafter"/>
</dbReference>
<sequence>MIIHPATCQGSSRLADSLASTCVCEMQVQPPKKPLVPEMGPASKLGHVPHPPSTCGSSVLQGQRRNKRHPQPFGHFLDFLTESQVLDSLETVVEEATERMAAMKTEAGVPLVEVQDPVEVPSGRRRARARPSLSTVHRHRAQPSLCTGHPNNYPSSSSSTSDSHGSLMAGWLGPHVRDSDLGAQGLGSLPPVRDKLLLEKNLKRLLQLERKGKGFNQSCTQRNSLLWDSLGSQTSCQWTQEQSPSWFSGLLGSSSGMPEASELRPGEREWIFHKQEFNKELKSLLSQLESLDLPGYCPLREPHRMLNFLAEHHLFPALQSVVSQAVDKLRGACCCDGRPLFPTSLEPTSDNLQPPGSEPTNPTNTGQPHASPHPTASSPKMPHRKHKDRGGYPSMSSAQVATRFKLKVTPTEKPNVPSSSLYSRKEVPDSDPKLQNPPVSLSSSQRAKPWRGLHLTLPAPGIVVEVDCSQGHLRGPVTPPSAFPCPHSSCYFLPKLFSVALSPASVSGGDLLESRTRHEFAGEGLPGPPLLAATGTGRCSRPRSLALHCGNLLDRD</sequence>
<dbReference type="Ensembl" id="ENSCCAT00000046536.1">
    <property type="protein sequence ID" value="ENSCCAP00000028842.1"/>
    <property type="gene ID" value="ENSCCAG00000032424.1"/>
</dbReference>
<evidence type="ECO:0000256" key="1">
    <source>
        <dbReference type="SAM" id="MobiDB-lite"/>
    </source>
</evidence>
<evidence type="ECO:0008006" key="4">
    <source>
        <dbReference type="Google" id="ProtNLM"/>
    </source>
</evidence>
<feature type="region of interest" description="Disordered" evidence="1">
    <location>
        <begin position="344"/>
        <end position="445"/>
    </location>
</feature>
<dbReference type="STRING" id="9516.ENSCCAP00000028842"/>
<accession>A0A2K5RL29</accession>
<reference evidence="2" key="2">
    <citation type="submission" date="2025-09" db="UniProtKB">
        <authorList>
            <consortium name="Ensembl"/>
        </authorList>
    </citation>
    <scope>IDENTIFICATION</scope>
</reference>
<reference evidence="2" key="1">
    <citation type="submission" date="2025-08" db="UniProtKB">
        <authorList>
            <consortium name="Ensembl"/>
        </authorList>
    </citation>
    <scope>IDENTIFICATION</scope>
</reference>